<evidence type="ECO:0000313" key="2">
    <source>
        <dbReference type="EMBL" id="TGH27045.1"/>
    </source>
</evidence>
<accession>A0A524RV60</accession>
<dbReference type="GO" id="GO:0008800">
    <property type="term" value="F:beta-lactamase activity"/>
    <property type="evidence" value="ECO:0007669"/>
    <property type="project" value="InterPro"/>
</dbReference>
<dbReference type="EMBL" id="SRMN01000017">
    <property type="protein sequence ID" value="TGH27045.1"/>
    <property type="molecule type" value="Genomic_DNA"/>
</dbReference>
<evidence type="ECO:0000313" key="3">
    <source>
        <dbReference type="Proteomes" id="UP000315454"/>
    </source>
</evidence>
<dbReference type="AlphaFoldDB" id="A0A524RV60"/>
<dbReference type="Gene3D" id="3.40.710.10">
    <property type="entry name" value="DD-peptidase/beta-lactamase superfamily"/>
    <property type="match status" value="1"/>
</dbReference>
<proteinExistence type="predicted"/>
<dbReference type="GO" id="GO:0030655">
    <property type="term" value="P:beta-lactam antibiotic catabolic process"/>
    <property type="evidence" value="ECO:0007669"/>
    <property type="project" value="InterPro"/>
</dbReference>
<dbReference type="PANTHER" id="PTHR35333:SF3">
    <property type="entry name" value="BETA-LACTAMASE-TYPE TRANSPEPTIDASE FOLD CONTAINING PROTEIN"/>
    <property type="match status" value="1"/>
</dbReference>
<dbReference type="InterPro" id="IPR012338">
    <property type="entry name" value="Beta-lactam/transpept-like"/>
</dbReference>
<dbReference type="SUPFAM" id="SSF56601">
    <property type="entry name" value="beta-lactamase/transpeptidase-like"/>
    <property type="match status" value="1"/>
</dbReference>
<gene>
    <name evidence="2" type="ORF">ERJ68_01735</name>
</gene>
<name>A0A524RV60_9CHRO</name>
<reference evidence="2 3" key="1">
    <citation type="journal article" date="2019" name="mSystems">
        <title>Life at home and on the roam: Genomic adaptions reflect the dual lifestyle of an intracellular, facultative symbiont.</title>
        <authorList>
            <person name="Burgsdorf I."/>
        </authorList>
    </citation>
    <scope>NUCLEOTIDE SEQUENCE [LARGE SCALE GENOMIC DNA]</scope>
    <source>
        <strain evidence="2">277cI</strain>
    </source>
</reference>
<dbReference type="PANTHER" id="PTHR35333">
    <property type="entry name" value="BETA-LACTAMASE"/>
    <property type="match status" value="1"/>
</dbReference>
<feature type="domain" description="Beta-lactamase class A catalytic" evidence="1">
    <location>
        <begin position="147"/>
        <end position="282"/>
    </location>
</feature>
<protein>
    <recommendedName>
        <fullName evidence="1">Beta-lactamase class A catalytic domain-containing protein</fullName>
    </recommendedName>
</protein>
<organism evidence="2 3">
    <name type="scientific">Aphanocapsa feldmannii 277cI</name>
    <dbReference type="NCBI Taxonomy" id="2507554"/>
    <lineage>
        <taxon>Bacteria</taxon>
        <taxon>Bacillati</taxon>
        <taxon>Cyanobacteriota</taxon>
        <taxon>Cyanophyceae</taxon>
        <taxon>Oscillatoriophycideae</taxon>
        <taxon>Chroococcales</taxon>
        <taxon>Microcystaceae</taxon>
        <taxon>Aphanocapsa</taxon>
    </lineage>
</organism>
<dbReference type="Pfam" id="PF13354">
    <property type="entry name" value="Beta-lactamase2"/>
    <property type="match status" value="1"/>
</dbReference>
<dbReference type="InterPro" id="IPR000871">
    <property type="entry name" value="Beta-lactam_class-A"/>
</dbReference>
<evidence type="ECO:0000259" key="1">
    <source>
        <dbReference type="Pfam" id="PF13354"/>
    </source>
</evidence>
<dbReference type="GO" id="GO:0046677">
    <property type="term" value="P:response to antibiotic"/>
    <property type="evidence" value="ECO:0007669"/>
    <property type="project" value="InterPro"/>
</dbReference>
<dbReference type="InterPro" id="IPR045155">
    <property type="entry name" value="Beta-lactam_cat"/>
</dbReference>
<comment type="caution">
    <text evidence="2">The sequence shown here is derived from an EMBL/GenBank/DDBJ whole genome shotgun (WGS) entry which is preliminary data.</text>
</comment>
<sequence>MAFYSVDADLQRHLEEGLQQLRAGRPQLLQRLSITWLVYDHSIIDTGANLDAAAFWRARPRGACHGATTPRYPASIVKLVYQAAVEAWIDRGWLRHDNELAQAMADMIRHSSNDATALVLDRLTATTSGPSLPPERFAGWQRQRQLVNDWLRELGWPELNDCNCCQKTWGDGPYGREAQSYGSPLGGRNALSSDGVARLLHGVIAGQLVSPLACCHMRQLLERPIDLEVRAADAENQVDGFLGQALPPDSRLWSKAGLMSTARGDAAYMELPLQCPCLVVVLGEGQALARDEALLPALMGHLRQAL</sequence>
<dbReference type="Proteomes" id="UP000315454">
    <property type="component" value="Unassembled WGS sequence"/>
</dbReference>